<keyword evidence="3 6" id="KW-0489">Methyltransferase</keyword>
<organism evidence="7 8">
    <name type="scientific">Odoribacter splanchnicus</name>
    <dbReference type="NCBI Taxonomy" id="28118"/>
    <lineage>
        <taxon>Bacteria</taxon>
        <taxon>Pseudomonadati</taxon>
        <taxon>Bacteroidota</taxon>
        <taxon>Bacteroidia</taxon>
        <taxon>Bacteroidales</taxon>
        <taxon>Odoribacteraceae</taxon>
        <taxon>Odoribacter</taxon>
    </lineage>
</organism>
<dbReference type="InterPro" id="IPR029063">
    <property type="entry name" value="SAM-dependent_MTases_sf"/>
</dbReference>
<dbReference type="GO" id="GO:0005829">
    <property type="term" value="C:cytosol"/>
    <property type="evidence" value="ECO:0007669"/>
    <property type="project" value="TreeGrafter"/>
</dbReference>
<feature type="binding site" evidence="6">
    <location>
        <begin position="125"/>
        <end position="126"/>
    </location>
    <ligand>
        <name>S-adenosyl-L-methionine</name>
        <dbReference type="ChEBI" id="CHEBI:59789"/>
    </ligand>
</feature>
<keyword evidence="2 6" id="KW-0698">rRNA processing</keyword>
<dbReference type="GO" id="GO:0070043">
    <property type="term" value="F:rRNA (guanine-N7-)-methyltransferase activity"/>
    <property type="evidence" value="ECO:0007669"/>
    <property type="project" value="UniProtKB-UniRule"/>
</dbReference>
<dbReference type="EMBL" id="JAQMRD010000028">
    <property type="protein sequence ID" value="MDB9224628.1"/>
    <property type="molecule type" value="Genomic_DNA"/>
</dbReference>
<feature type="binding site" evidence="6">
    <location>
        <position position="138"/>
    </location>
    <ligand>
        <name>S-adenosyl-L-methionine</name>
        <dbReference type="ChEBI" id="CHEBI:59789"/>
    </ligand>
</feature>
<dbReference type="Proteomes" id="UP001212263">
    <property type="component" value="Unassembled WGS sequence"/>
</dbReference>
<keyword evidence="1 6" id="KW-0963">Cytoplasm</keyword>
<evidence type="ECO:0000256" key="1">
    <source>
        <dbReference type="ARBA" id="ARBA00022490"/>
    </source>
</evidence>
<dbReference type="HAMAP" id="MF_00074">
    <property type="entry name" value="16SrRNA_methyltr_G"/>
    <property type="match status" value="1"/>
</dbReference>
<sequence length="209" mass="24112">MDTVNLIYDYFPELTEEQRERFARLEGLYREWNEKINVISRKDMDEFWVHHVLHSLAIAKIIRFAPGTRVMDVGTGGGFPGIPLAILFPEVNFYLIDSIGKKIKVVEGIRDALGLQHVRTEQIRVENVAEQQDFIVSRAVTAFPAFVKLIRGKIRKDSAHALDNGVIYLKGGDFEEEIAPFRSKVKIYSIPDFFSEDFFETKKIIYLKN</sequence>
<dbReference type="PIRSF" id="PIRSF003078">
    <property type="entry name" value="GidB"/>
    <property type="match status" value="1"/>
</dbReference>
<gene>
    <name evidence="6 7" type="primary">rsmG</name>
    <name evidence="7" type="ORF">PN645_16725</name>
</gene>
<dbReference type="EC" id="2.1.1.-" evidence="6"/>
<evidence type="ECO:0000256" key="3">
    <source>
        <dbReference type="ARBA" id="ARBA00022603"/>
    </source>
</evidence>
<comment type="subcellular location">
    <subcellularLocation>
        <location evidence="6">Cytoplasm</location>
    </subcellularLocation>
</comment>
<reference evidence="7" key="1">
    <citation type="submission" date="2023-01" db="EMBL/GenBank/DDBJ databases">
        <title>Human gut microbiome strain richness.</title>
        <authorList>
            <person name="Chen-Liaw A."/>
        </authorList>
    </citation>
    <scope>NUCLEOTIDE SEQUENCE</scope>
    <source>
        <strain evidence="7">RTP21484st1_B7_RTP21484_190118</strain>
    </source>
</reference>
<comment type="caution">
    <text evidence="7">The sequence shown here is derived from an EMBL/GenBank/DDBJ whole genome shotgun (WGS) entry which is preliminary data.</text>
</comment>
<evidence type="ECO:0000256" key="4">
    <source>
        <dbReference type="ARBA" id="ARBA00022679"/>
    </source>
</evidence>
<dbReference type="SUPFAM" id="SSF53335">
    <property type="entry name" value="S-adenosyl-L-methionine-dependent methyltransferases"/>
    <property type="match status" value="1"/>
</dbReference>
<comment type="function">
    <text evidence="6">Specifically methylates the N7 position of a guanine in 16S rRNA.</text>
</comment>
<comment type="similarity">
    <text evidence="6">Belongs to the methyltransferase superfamily. RNA methyltransferase RsmG family.</text>
</comment>
<dbReference type="RefSeq" id="WP_272054601.1">
    <property type="nucleotide sequence ID" value="NZ_JAQMRB010000012.1"/>
</dbReference>
<name>A0AAW6FNB2_9BACT</name>
<dbReference type="NCBIfam" id="TIGR00138">
    <property type="entry name" value="rsmG_gidB"/>
    <property type="match status" value="1"/>
</dbReference>
<dbReference type="AlphaFoldDB" id="A0AAW6FNB2"/>
<feature type="binding site" evidence="6">
    <location>
        <position position="79"/>
    </location>
    <ligand>
        <name>S-adenosyl-L-methionine</name>
        <dbReference type="ChEBI" id="CHEBI:59789"/>
    </ligand>
</feature>
<evidence type="ECO:0000256" key="6">
    <source>
        <dbReference type="HAMAP-Rule" id="MF_00074"/>
    </source>
</evidence>
<protein>
    <recommendedName>
        <fullName evidence="6">Ribosomal RNA small subunit methyltransferase G</fullName>
        <ecNumber evidence="6">2.1.1.-</ecNumber>
    </recommendedName>
    <alternativeName>
        <fullName evidence="6">16S rRNA 7-methylguanosine methyltransferase</fullName>
        <shortName evidence="6">16S rRNA m7G methyltransferase</shortName>
    </alternativeName>
</protein>
<keyword evidence="5 6" id="KW-0949">S-adenosyl-L-methionine</keyword>
<evidence type="ECO:0000256" key="5">
    <source>
        <dbReference type="ARBA" id="ARBA00022691"/>
    </source>
</evidence>
<feature type="binding site" evidence="6">
    <location>
        <position position="74"/>
    </location>
    <ligand>
        <name>S-adenosyl-L-methionine</name>
        <dbReference type="ChEBI" id="CHEBI:59789"/>
    </ligand>
</feature>
<dbReference type="InterPro" id="IPR003682">
    <property type="entry name" value="rRNA_ssu_MeTfrase_G"/>
</dbReference>
<dbReference type="PANTHER" id="PTHR31760">
    <property type="entry name" value="S-ADENOSYL-L-METHIONINE-DEPENDENT METHYLTRANSFERASES SUPERFAMILY PROTEIN"/>
    <property type="match status" value="1"/>
</dbReference>
<keyword evidence="4 6" id="KW-0808">Transferase</keyword>
<dbReference type="Gene3D" id="3.40.50.150">
    <property type="entry name" value="Vaccinia Virus protein VP39"/>
    <property type="match status" value="1"/>
</dbReference>
<evidence type="ECO:0000313" key="7">
    <source>
        <dbReference type="EMBL" id="MDB9224628.1"/>
    </source>
</evidence>
<proteinExistence type="inferred from homology"/>
<evidence type="ECO:0000313" key="8">
    <source>
        <dbReference type="Proteomes" id="UP001212263"/>
    </source>
</evidence>
<accession>A0AAW6FNB2</accession>
<dbReference type="Pfam" id="PF02527">
    <property type="entry name" value="GidB"/>
    <property type="match status" value="1"/>
</dbReference>
<evidence type="ECO:0000256" key="2">
    <source>
        <dbReference type="ARBA" id="ARBA00022552"/>
    </source>
</evidence>
<dbReference type="PANTHER" id="PTHR31760:SF0">
    <property type="entry name" value="S-ADENOSYL-L-METHIONINE-DEPENDENT METHYLTRANSFERASES SUPERFAMILY PROTEIN"/>
    <property type="match status" value="1"/>
</dbReference>
<comment type="caution">
    <text evidence="6">Lacks conserved residue(s) required for the propagation of feature annotation.</text>
</comment>